<dbReference type="SFLD" id="SFLDS00019">
    <property type="entry name" value="Glutathione_Transferase_(cytos"/>
    <property type="match status" value="1"/>
</dbReference>
<dbReference type="InterPro" id="IPR036282">
    <property type="entry name" value="Glutathione-S-Trfase_C_sf"/>
</dbReference>
<dbReference type="GO" id="GO:0005737">
    <property type="term" value="C:cytoplasm"/>
    <property type="evidence" value="ECO:0007669"/>
    <property type="project" value="TreeGrafter"/>
</dbReference>
<proteinExistence type="predicted"/>
<dbReference type="AlphaFoldDB" id="A0A397UIV2"/>
<dbReference type="Gene3D" id="1.20.1050.10">
    <property type="match status" value="1"/>
</dbReference>
<gene>
    <name evidence="6" type="ORF">C2G38_2209613</name>
</gene>
<comment type="caution">
    <text evidence="6">The sequence shown here is derived from an EMBL/GenBank/DDBJ whole genome shotgun (WGS) entry which is preliminary data.</text>
</comment>
<reference evidence="6 7" key="1">
    <citation type="submission" date="2018-06" db="EMBL/GenBank/DDBJ databases">
        <title>Comparative genomics reveals the genomic features of Rhizophagus irregularis, R. cerebriforme, R. diaphanum and Gigaspora rosea, and their symbiotic lifestyle signature.</title>
        <authorList>
            <person name="Morin E."/>
            <person name="San Clemente H."/>
            <person name="Chen E.C.H."/>
            <person name="De La Providencia I."/>
            <person name="Hainaut M."/>
            <person name="Kuo A."/>
            <person name="Kohler A."/>
            <person name="Murat C."/>
            <person name="Tang N."/>
            <person name="Roy S."/>
            <person name="Loubradou J."/>
            <person name="Henrissat B."/>
            <person name="Grigoriev I.V."/>
            <person name="Corradi N."/>
            <person name="Roux C."/>
            <person name="Martin F.M."/>
        </authorList>
    </citation>
    <scope>NUCLEOTIDE SEQUENCE [LARGE SCALE GENOMIC DNA]</scope>
    <source>
        <strain evidence="6 7">DAOM 194757</strain>
    </source>
</reference>
<dbReference type="Pfam" id="PF13417">
    <property type="entry name" value="GST_N_3"/>
    <property type="match status" value="1"/>
</dbReference>
<organism evidence="6 7">
    <name type="scientific">Gigaspora rosea</name>
    <dbReference type="NCBI Taxonomy" id="44941"/>
    <lineage>
        <taxon>Eukaryota</taxon>
        <taxon>Fungi</taxon>
        <taxon>Fungi incertae sedis</taxon>
        <taxon>Mucoromycota</taxon>
        <taxon>Glomeromycotina</taxon>
        <taxon>Glomeromycetes</taxon>
        <taxon>Diversisporales</taxon>
        <taxon>Gigasporaceae</taxon>
        <taxon>Gigaspora</taxon>
    </lineage>
</organism>
<dbReference type="PROSITE" id="PS50404">
    <property type="entry name" value="GST_NTER"/>
    <property type="match status" value="1"/>
</dbReference>
<evidence type="ECO:0000256" key="2">
    <source>
        <dbReference type="ARBA" id="ARBA00022679"/>
    </source>
</evidence>
<evidence type="ECO:0000259" key="4">
    <source>
        <dbReference type="PROSITE" id="PS50404"/>
    </source>
</evidence>
<dbReference type="InterPro" id="IPR036249">
    <property type="entry name" value="Thioredoxin-like_sf"/>
</dbReference>
<dbReference type="GO" id="GO:0004364">
    <property type="term" value="F:glutathione transferase activity"/>
    <property type="evidence" value="ECO:0007669"/>
    <property type="project" value="UniProtKB-EC"/>
</dbReference>
<keyword evidence="2 6" id="KW-0808">Transferase</keyword>
<feature type="domain" description="GST N-terminal" evidence="4">
    <location>
        <begin position="1"/>
        <end position="82"/>
    </location>
</feature>
<dbReference type="Gene3D" id="3.40.30.10">
    <property type="entry name" value="Glutaredoxin"/>
    <property type="match status" value="1"/>
</dbReference>
<name>A0A397UIV2_9GLOM</name>
<dbReference type="InterPro" id="IPR040079">
    <property type="entry name" value="Glutathione_S-Trfase"/>
</dbReference>
<evidence type="ECO:0000256" key="3">
    <source>
        <dbReference type="ARBA" id="ARBA00047960"/>
    </source>
</evidence>
<dbReference type="EMBL" id="QKWP01001408">
    <property type="protein sequence ID" value="RIB09158.1"/>
    <property type="molecule type" value="Genomic_DNA"/>
</dbReference>
<evidence type="ECO:0000313" key="7">
    <source>
        <dbReference type="Proteomes" id="UP000266673"/>
    </source>
</evidence>
<dbReference type="InterPro" id="IPR004045">
    <property type="entry name" value="Glutathione_S-Trfase_N"/>
</dbReference>
<dbReference type="STRING" id="44941.A0A397UIV2"/>
<sequence length="225" mass="26132">MTIKLIGYSFSGPVLRVILCLKELGLPYELEPPASYQSLKDEDYIANKHPFGKMPVLFDGDFRITESRPICRYLVSKYQGKHNDTILIPNDVHKAGLVDQFISYELSYYDPPISKLFYQEKVAKRFLNEEPDPEIIKQAREELAKVLDVYEKLLEGKEYLNGEYSLADLAPCPSTYYICGIVTTHSDLWDSRPNVKNWWNRLYNRDGIKKSLEEAKSFWESSENI</sequence>
<dbReference type="InterPro" id="IPR004046">
    <property type="entry name" value="GST_C"/>
</dbReference>
<dbReference type="PANTHER" id="PTHR43900:SF3">
    <property type="entry name" value="GLUTATHIONE S-TRANSFERASE RHO"/>
    <property type="match status" value="1"/>
</dbReference>
<dbReference type="InterPro" id="IPR010987">
    <property type="entry name" value="Glutathione-S-Trfase_C-like"/>
</dbReference>
<dbReference type="EC" id="2.5.1.18" evidence="1"/>
<dbReference type="Pfam" id="PF00043">
    <property type="entry name" value="GST_C"/>
    <property type="match status" value="1"/>
</dbReference>
<dbReference type="GO" id="GO:0006749">
    <property type="term" value="P:glutathione metabolic process"/>
    <property type="evidence" value="ECO:0007669"/>
    <property type="project" value="TreeGrafter"/>
</dbReference>
<evidence type="ECO:0000259" key="5">
    <source>
        <dbReference type="PROSITE" id="PS50405"/>
    </source>
</evidence>
<accession>A0A397UIV2</accession>
<dbReference type="SFLD" id="SFLDG00358">
    <property type="entry name" value="Main_(cytGST)"/>
    <property type="match status" value="1"/>
</dbReference>
<keyword evidence="7" id="KW-1185">Reference proteome</keyword>
<dbReference type="OrthoDB" id="249703at2759"/>
<dbReference type="GO" id="GO:0043295">
    <property type="term" value="F:glutathione binding"/>
    <property type="evidence" value="ECO:0007669"/>
    <property type="project" value="TreeGrafter"/>
</dbReference>
<protein>
    <recommendedName>
        <fullName evidence="1">glutathione transferase</fullName>
        <ecNumber evidence="1">2.5.1.18</ecNumber>
    </recommendedName>
</protein>
<comment type="catalytic activity">
    <reaction evidence="3">
        <text>RX + glutathione = an S-substituted glutathione + a halide anion + H(+)</text>
        <dbReference type="Rhea" id="RHEA:16437"/>
        <dbReference type="ChEBI" id="CHEBI:15378"/>
        <dbReference type="ChEBI" id="CHEBI:16042"/>
        <dbReference type="ChEBI" id="CHEBI:17792"/>
        <dbReference type="ChEBI" id="CHEBI:57925"/>
        <dbReference type="ChEBI" id="CHEBI:90779"/>
        <dbReference type="EC" id="2.5.1.18"/>
    </reaction>
</comment>
<dbReference type="Proteomes" id="UP000266673">
    <property type="component" value="Unassembled WGS sequence"/>
</dbReference>
<dbReference type="PROSITE" id="PS50405">
    <property type="entry name" value="GST_CTER"/>
    <property type="match status" value="1"/>
</dbReference>
<dbReference type="SUPFAM" id="SSF52833">
    <property type="entry name" value="Thioredoxin-like"/>
    <property type="match status" value="1"/>
</dbReference>
<dbReference type="PANTHER" id="PTHR43900">
    <property type="entry name" value="GLUTATHIONE S-TRANSFERASE RHO"/>
    <property type="match status" value="1"/>
</dbReference>
<dbReference type="SUPFAM" id="SSF47616">
    <property type="entry name" value="GST C-terminal domain-like"/>
    <property type="match status" value="1"/>
</dbReference>
<feature type="domain" description="GST C-terminal" evidence="5">
    <location>
        <begin position="91"/>
        <end position="225"/>
    </location>
</feature>
<evidence type="ECO:0000256" key="1">
    <source>
        <dbReference type="ARBA" id="ARBA00012452"/>
    </source>
</evidence>
<evidence type="ECO:0000313" key="6">
    <source>
        <dbReference type="EMBL" id="RIB09158.1"/>
    </source>
</evidence>